<feature type="repeat" description="WD" evidence="7">
    <location>
        <begin position="306"/>
        <end position="339"/>
    </location>
</feature>
<dbReference type="PROSITE" id="PS50294">
    <property type="entry name" value="WD_REPEATS_REGION"/>
    <property type="match status" value="1"/>
</dbReference>
<dbReference type="PANTHER" id="PTHR44133">
    <property type="entry name" value="CLEAVAGE STIMULATION FACTOR SUBUNIT 1"/>
    <property type="match status" value="1"/>
</dbReference>
<feature type="repeat" description="WD" evidence="7">
    <location>
        <begin position="261"/>
        <end position="295"/>
    </location>
</feature>
<dbReference type="AlphaFoldDB" id="A0AAV7GHW0"/>
<dbReference type="EMBL" id="JAGFBR010000014">
    <property type="protein sequence ID" value="KAH0455375.1"/>
    <property type="molecule type" value="Genomic_DNA"/>
</dbReference>
<feature type="repeat" description="WD" evidence="7">
    <location>
        <begin position="108"/>
        <end position="149"/>
    </location>
</feature>
<keyword evidence="4" id="KW-0677">Repeat</keyword>
<dbReference type="GO" id="GO:0003723">
    <property type="term" value="F:RNA binding"/>
    <property type="evidence" value="ECO:0007669"/>
    <property type="project" value="TreeGrafter"/>
</dbReference>
<dbReference type="InterPro" id="IPR044633">
    <property type="entry name" value="CstF1-like"/>
</dbReference>
<dbReference type="GO" id="GO:0005848">
    <property type="term" value="C:mRNA cleavage stimulating factor complex"/>
    <property type="evidence" value="ECO:0007669"/>
    <property type="project" value="InterPro"/>
</dbReference>
<protein>
    <recommendedName>
        <fullName evidence="6">Cleavage stimulation factor 50 kDa subunit</fullName>
    </recommendedName>
</protein>
<dbReference type="SMART" id="SM00320">
    <property type="entry name" value="WD40"/>
    <property type="match status" value="6"/>
</dbReference>
<dbReference type="PROSITE" id="PS50082">
    <property type="entry name" value="WD_REPEATS_2"/>
    <property type="match status" value="4"/>
</dbReference>
<name>A0AAV7GHW0_DENCH</name>
<evidence type="ECO:0000256" key="5">
    <source>
        <dbReference type="ARBA" id="ARBA00023242"/>
    </source>
</evidence>
<evidence type="ECO:0000313" key="8">
    <source>
        <dbReference type="EMBL" id="KAH0455375.1"/>
    </source>
</evidence>
<evidence type="ECO:0000256" key="1">
    <source>
        <dbReference type="ARBA" id="ARBA00004123"/>
    </source>
</evidence>
<organism evidence="8 9">
    <name type="scientific">Dendrobium chrysotoxum</name>
    <name type="common">Orchid</name>
    <dbReference type="NCBI Taxonomy" id="161865"/>
    <lineage>
        <taxon>Eukaryota</taxon>
        <taxon>Viridiplantae</taxon>
        <taxon>Streptophyta</taxon>
        <taxon>Embryophyta</taxon>
        <taxon>Tracheophyta</taxon>
        <taxon>Spermatophyta</taxon>
        <taxon>Magnoliopsida</taxon>
        <taxon>Liliopsida</taxon>
        <taxon>Asparagales</taxon>
        <taxon>Orchidaceae</taxon>
        <taxon>Epidendroideae</taxon>
        <taxon>Malaxideae</taxon>
        <taxon>Dendrobiinae</taxon>
        <taxon>Dendrobium</taxon>
    </lineage>
</organism>
<dbReference type="FunFam" id="2.130.10.10:FF:000736">
    <property type="entry name" value="Cleavage stimulation factor subunit 50"/>
    <property type="match status" value="1"/>
</dbReference>
<dbReference type="InterPro" id="IPR015943">
    <property type="entry name" value="WD40/YVTN_repeat-like_dom_sf"/>
</dbReference>
<dbReference type="InterPro" id="IPR019775">
    <property type="entry name" value="WD40_repeat_CS"/>
</dbReference>
<dbReference type="PROSITE" id="PS00678">
    <property type="entry name" value="WD_REPEATS_1"/>
    <property type="match status" value="1"/>
</dbReference>
<comment type="subcellular location">
    <subcellularLocation>
        <location evidence="1">Nucleus</location>
    </subcellularLocation>
</comment>
<evidence type="ECO:0000256" key="7">
    <source>
        <dbReference type="PROSITE-ProRule" id="PRU00221"/>
    </source>
</evidence>
<evidence type="ECO:0000256" key="3">
    <source>
        <dbReference type="ARBA" id="ARBA00022664"/>
    </source>
</evidence>
<keyword evidence="5" id="KW-0539">Nucleus</keyword>
<dbReference type="InterPro" id="IPR036322">
    <property type="entry name" value="WD40_repeat_dom_sf"/>
</dbReference>
<evidence type="ECO:0000256" key="6">
    <source>
        <dbReference type="ARBA" id="ARBA00029851"/>
    </source>
</evidence>
<evidence type="ECO:0000256" key="2">
    <source>
        <dbReference type="ARBA" id="ARBA00022574"/>
    </source>
</evidence>
<dbReference type="PANTHER" id="PTHR44133:SF2">
    <property type="entry name" value="CLEAVAGE STIMULATION FACTOR SUBUNIT 1"/>
    <property type="match status" value="1"/>
</dbReference>
<dbReference type="Gene3D" id="2.130.10.10">
    <property type="entry name" value="YVTN repeat-like/Quinoprotein amine dehydrogenase"/>
    <property type="match status" value="1"/>
</dbReference>
<dbReference type="Pfam" id="PF00400">
    <property type="entry name" value="WD40"/>
    <property type="match status" value="5"/>
</dbReference>
<feature type="repeat" description="WD" evidence="7">
    <location>
        <begin position="164"/>
        <end position="205"/>
    </location>
</feature>
<evidence type="ECO:0000256" key="4">
    <source>
        <dbReference type="ARBA" id="ARBA00022737"/>
    </source>
</evidence>
<dbReference type="CDD" id="cd00200">
    <property type="entry name" value="WD40"/>
    <property type="match status" value="1"/>
</dbReference>
<proteinExistence type="predicted"/>
<comment type="caution">
    <text evidence="8">The sequence shown here is derived from an EMBL/GenBank/DDBJ whole genome shotgun (WGS) entry which is preliminary data.</text>
</comment>
<dbReference type="GO" id="GO:0031124">
    <property type="term" value="P:mRNA 3'-end processing"/>
    <property type="evidence" value="ECO:0007669"/>
    <property type="project" value="InterPro"/>
</dbReference>
<dbReference type="InterPro" id="IPR001680">
    <property type="entry name" value="WD40_rpt"/>
</dbReference>
<sequence>MDATLENTLKEGKLRRQINALIAAAAVASATMTSLTTEVSPNRLLELVSKGLVAERDEGLKGLSSTSLLNVTGGLPSMPNMLNAIDFSAMQDVKGSSKNFPKHESKHVSEHKNIARCARFSPDGQFVATGSSDYSIKLLEVSKIKQMMVSDAREGPIRPVIRTFYDHAEPINDLDFHPQGTILVSGAKDNTIKFFDFSKTVARKAFRVIQDTHNVRSVSFHPSGEFLLAGTDHHLPHLYDVNTFQCYLSSNFQDLNMISPINQVRYSISGSLYVTASKDGSVLLWDGVTSQCIRQIVGAHGLTETTCASFTKDERFVLSCGKDSTIKLWEVGTGRLVKQYLGAVHTQLRCQAVFNETEEFVLSIDEPNNEVVIWDALTAEKVARWHSNHVGVPRWLEHSPTEGAFITCGTDRSVRYWKELFALAKAKKNEWSILMNFDNLKNGGSFFFLLKLFIFVQVGEAYALIENITSLVDKKTFVFIKDKKLCIDKYF</sequence>
<keyword evidence="3" id="KW-0507">mRNA processing</keyword>
<keyword evidence="9" id="KW-1185">Reference proteome</keyword>
<keyword evidence="2 7" id="KW-0853">WD repeat</keyword>
<accession>A0AAV7GHW0</accession>
<evidence type="ECO:0000313" key="9">
    <source>
        <dbReference type="Proteomes" id="UP000775213"/>
    </source>
</evidence>
<dbReference type="SUPFAM" id="SSF50978">
    <property type="entry name" value="WD40 repeat-like"/>
    <property type="match status" value="1"/>
</dbReference>
<gene>
    <name evidence="8" type="ORF">IEQ34_015407</name>
</gene>
<reference evidence="8 9" key="1">
    <citation type="journal article" date="2021" name="Hortic Res">
        <title>Chromosome-scale assembly of the Dendrobium chrysotoxum genome enhances the understanding of orchid evolution.</title>
        <authorList>
            <person name="Zhang Y."/>
            <person name="Zhang G.Q."/>
            <person name="Zhang D."/>
            <person name="Liu X.D."/>
            <person name="Xu X.Y."/>
            <person name="Sun W.H."/>
            <person name="Yu X."/>
            <person name="Zhu X."/>
            <person name="Wang Z.W."/>
            <person name="Zhao X."/>
            <person name="Zhong W.Y."/>
            <person name="Chen H."/>
            <person name="Yin W.L."/>
            <person name="Huang T."/>
            <person name="Niu S.C."/>
            <person name="Liu Z.J."/>
        </authorList>
    </citation>
    <scope>NUCLEOTIDE SEQUENCE [LARGE SCALE GENOMIC DNA]</scope>
    <source>
        <strain evidence="8">Lindl</strain>
    </source>
</reference>
<dbReference type="Proteomes" id="UP000775213">
    <property type="component" value="Unassembled WGS sequence"/>
</dbReference>